<dbReference type="InterPro" id="IPR011051">
    <property type="entry name" value="RmlC_Cupin_sf"/>
</dbReference>
<dbReference type="RefSeq" id="WP_354556273.1">
    <property type="nucleotide sequence ID" value="NZ_JBEPMB010000002.1"/>
</dbReference>
<name>A0ABV2J1I2_9HYPH</name>
<comment type="catalytic activity">
    <reaction evidence="1">
        <text>dTDP-4-dehydro-6-deoxy-alpha-D-glucose = dTDP-4-dehydro-beta-L-rhamnose</text>
        <dbReference type="Rhea" id="RHEA:16969"/>
        <dbReference type="ChEBI" id="CHEBI:57649"/>
        <dbReference type="ChEBI" id="CHEBI:62830"/>
        <dbReference type="EC" id="5.1.3.13"/>
    </reaction>
</comment>
<comment type="function">
    <text evidence="2">Catalyzes the epimerization of the C3' and C5'positions of dTDP-6-deoxy-D-xylo-4-hexulose, forming dTDP-6-deoxy-L-lyxo-4-hexulose.</text>
</comment>
<evidence type="ECO:0000256" key="1">
    <source>
        <dbReference type="ARBA" id="ARBA00001298"/>
    </source>
</evidence>
<dbReference type="PANTHER" id="PTHR21047">
    <property type="entry name" value="DTDP-6-DEOXY-D-GLUCOSE-3,5 EPIMERASE"/>
    <property type="match status" value="1"/>
</dbReference>
<dbReference type="CDD" id="cd00438">
    <property type="entry name" value="cupin_RmlC"/>
    <property type="match status" value="1"/>
</dbReference>
<evidence type="ECO:0000256" key="5">
    <source>
        <dbReference type="ARBA" id="ARBA00029758"/>
    </source>
</evidence>
<evidence type="ECO:0000256" key="7">
    <source>
        <dbReference type="ARBA" id="ARBA00033311"/>
    </source>
</evidence>
<dbReference type="SUPFAM" id="SSF51182">
    <property type="entry name" value="RmlC-like cupins"/>
    <property type="match status" value="1"/>
</dbReference>
<proteinExistence type="predicted"/>
<dbReference type="PANTHER" id="PTHR21047:SF2">
    <property type="entry name" value="THYMIDINE DIPHOSPHO-4-KETO-RHAMNOSE 3,5-EPIMERASE"/>
    <property type="match status" value="1"/>
</dbReference>
<dbReference type="EC" id="5.1.3.13" evidence="3"/>
<dbReference type="Pfam" id="PF00908">
    <property type="entry name" value="dTDP_sugar_isom"/>
    <property type="match status" value="1"/>
</dbReference>
<organism evidence="8 9">
    <name type="scientific">Rhizobium aquaticum</name>
    <dbReference type="NCBI Taxonomy" id="1549636"/>
    <lineage>
        <taxon>Bacteria</taxon>
        <taxon>Pseudomonadati</taxon>
        <taxon>Pseudomonadota</taxon>
        <taxon>Alphaproteobacteria</taxon>
        <taxon>Hyphomicrobiales</taxon>
        <taxon>Rhizobiaceae</taxon>
        <taxon>Rhizobium/Agrobacterium group</taxon>
        <taxon>Rhizobium</taxon>
    </lineage>
</organism>
<evidence type="ECO:0000256" key="3">
    <source>
        <dbReference type="ARBA" id="ARBA00012098"/>
    </source>
</evidence>
<evidence type="ECO:0000256" key="6">
    <source>
        <dbReference type="ARBA" id="ARBA00031424"/>
    </source>
</evidence>
<evidence type="ECO:0000256" key="2">
    <source>
        <dbReference type="ARBA" id="ARBA00001997"/>
    </source>
</evidence>
<dbReference type="GO" id="GO:0008830">
    <property type="term" value="F:dTDP-4-dehydrorhamnose 3,5-epimerase activity"/>
    <property type="evidence" value="ECO:0007669"/>
    <property type="project" value="UniProtKB-EC"/>
</dbReference>
<keyword evidence="9" id="KW-1185">Reference proteome</keyword>
<protein>
    <recommendedName>
        <fullName evidence="4">dTDP-4-dehydrorhamnose 3,5-epimerase</fullName>
        <ecNumber evidence="3">5.1.3.13</ecNumber>
    </recommendedName>
    <alternativeName>
        <fullName evidence="6">Thymidine diphospho-4-keto-rhamnose 3,5-epimerase</fullName>
    </alternativeName>
    <alternativeName>
        <fullName evidence="5">dTDP-4-keto-6-deoxyglucose 3,5-epimerase</fullName>
    </alternativeName>
    <alternativeName>
        <fullName evidence="7">dTDP-6-deoxy-D-xylo-4-hexulose 3,5-epimerase</fullName>
    </alternativeName>
</protein>
<evidence type="ECO:0000256" key="4">
    <source>
        <dbReference type="ARBA" id="ARBA00019595"/>
    </source>
</evidence>
<comment type="caution">
    <text evidence="8">The sequence shown here is derived from an EMBL/GenBank/DDBJ whole genome shotgun (WGS) entry which is preliminary data.</text>
</comment>
<dbReference type="Proteomes" id="UP001549047">
    <property type="component" value="Unassembled WGS sequence"/>
</dbReference>
<evidence type="ECO:0000313" key="8">
    <source>
        <dbReference type="EMBL" id="MET3613764.1"/>
    </source>
</evidence>
<evidence type="ECO:0000313" key="9">
    <source>
        <dbReference type="Proteomes" id="UP001549047"/>
    </source>
</evidence>
<dbReference type="EMBL" id="JBEPMB010000002">
    <property type="protein sequence ID" value="MET3613764.1"/>
    <property type="molecule type" value="Genomic_DNA"/>
</dbReference>
<gene>
    <name evidence="8" type="ORF">ABID16_002093</name>
</gene>
<keyword evidence="8" id="KW-0413">Isomerase</keyword>
<dbReference type="InterPro" id="IPR014710">
    <property type="entry name" value="RmlC-like_jellyroll"/>
</dbReference>
<accession>A0ABV2J1I2</accession>
<dbReference type="InterPro" id="IPR000888">
    <property type="entry name" value="RmlC-like"/>
</dbReference>
<reference evidence="8 9" key="1">
    <citation type="submission" date="2024-06" db="EMBL/GenBank/DDBJ databases">
        <title>Genomic Encyclopedia of Type Strains, Phase IV (KMG-IV): sequencing the most valuable type-strain genomes for metagenomic binning, comparative biology and taxonomic classification.</title>
        <authorList>
            <person name="Goeker M."/>
        </authorList>
    </citation>
    <scope>NUCLEOTIDE SEQUENCE [LARGE SCALE GENOMIC DNA]</scope>
    <source>
        <strain evidence="8 9">DSM 29780</strain>
    </source>
</reference>
<dbReference type="Gene3D" id="2.60.120.10">
    <property type="entry name" value="Jelly Rolls"/>
    <property type="match status" value="1"/>
</dbReference>
<sequence>MSSVSGNRFLIEPTAIAGVYTVTRRKLADERGFLSRLFEPEELALAGWRGPIAQINETGTARAGTVRGLHYQTPPHAEMKLVSCVAGSIHDVAVDLRKLSPTYLRSAAVELSAENGRALLIPEGCAHGFQALTDDVRMIYLHTAPYAAAYEGGIDALDPALRLHWPLPVINRSPRDEALPRIASGFEGLTP</sequence>